<evidence type="ECO:0000256" key="4">
    <source>
        <dbReference type="ARBA" id="ARBA00022833"/>
    </source>
</evidence>
<proteinExistence type="predicted"/>
<dbReference type="SMART" id="SM00154">
    <property type="entry name" value="ZnF_AN1"/>
    <property type="match status" value="2"/>
</dbReference>
<evidence type="ECO:0000256" key="1">
    <source>
        <dbReference type="ARBA" id="ARBA00003732"/>
    </source>
</evidence>
<dbReference type="PANTHER" id="PTHR14677:SF20">
    <property type="entry name" value="ZINC FINGER AN1-TYPE CONTAINING 2A-RELATED"/>
    <property type="match status" value="1"/>
</dbReference>
<evidence type="ECO:0000259" key="6">
    <source>
        <dbReference type="PROSITE" id="PS51039"/>
    </source>
</evidence>
<protein>
    <recommendedName>
        <fullName evidence="6">AN1-type domain-containing protein</fullName>
    </recommendedName>
</protein>
<sequence length="189" mass="21133">MGEGTEAFPDLGRHCQRSDCNQLDFLPFKCDGCHQVFCLEHRTYKSHECPKPEPNSRKVVVCETCSTSIETTGRDEKEEKAMLERHEKSGDCDPSKKKKPICPVRRCKEVLTFSNTSTCKTCQLNFCLKHRFPIEHACKQRLPSSTTGAKERWSDKFLAALGARIGNDCAKNGGRTVSPPGTSHPVKAC</sequence>
<gene>
    <name evidence="7" type="ORF">VitviT2T_022503</name>
</gene>
<dbReference type="Proteomes" id="UP001227230">
    <property type="component" value="Chromosome 14"/>
</dbReference>
<dbReference type="InterPro" id="IPR000058">
    <property type="entry name" value="Znf_AN1"/>
</dbReference>
<evidence type="ECO:0000313" key="8">
    <source>
        <dbReference type="Proteomes" id="UP001227230"/>
    </source>
</evidence>
<feature type="domain" description="AN1-type" evidence="6">
    <location>
        <begin position="96"/>
        <end position="146"/>
    </location>
</feature>
<evidence type="ECO:0000256" key="3">
    <source>
        <dbReference type="ARBA" id="ARBA00022771"/>
    </source>
</evidence>
<reference evidence="7 8" key="1">
    <citation type="journal article" date="2023" name="Hortic Res">
        <title>The complete reference genome for grapevine (Vitis vinifera L.) genetics and breeding.</title>
        <authorList>
            <person name="Shi X."/>
            <person name="Cao S."/>
            <person name="Wang X."/>
            <person name="Huang S."/>
            <person name="Wang Y."/>
            <person name="Liu Z."/>
            <person name="Liu W."/>
            <person name="Leng X."/>
            <person name="Peng Y."/>
            <person name="Wang N."/>
            <person name="Wang Y."/>
            <person name="Ma Z."/>
            <person name="Xu X."/>
            <person name="Zhang F."/>
            <person name="Xue H."/>
            <person name="Zhong H."/>
            <person name="Wang Y."/>
            <person name="Zhang K."/>
            <person name="Velt A."/>
            <person name="Avia K."/>
            <person name="Holtgrawe D."/>
            <person name="Grimplet J."/>
            <person name="Matus J.T."/>
            <person name="Ware D."/>
            <person name="Wu X."/>
            <person name="Wang H."/>
            <person name="Liu C."/>
            <person name="Fang Y."/>
            <person name="Rustenholz C."/>
            <person name="Cheng Z."/>
            <person name="Xiao H."/>
            <person name="Zhou Y."/>
        </authorList>
    </citation>
    <scope>NUCLEOTIDE SEQUENCE [LARGE SCALE GENOMIC DNA]</scope>
    <source>
        <strain evidence="8">cv. Pinot noir / PN40024</strain>
        <tissue evidence="7">Leaf</tissue>
    </source>
</reference>
<keyword evidence="2" id="KW-0479">Metal-binding</keyword>
<feature type="domain" description="AN1-type" evidence="6">
    <location>
        <begin position="9"/>
        <end position="57"/>
    </location>
</feature>
<name>A0ABY9DCI5_VITVI</name>
<dbReference type="EMBL" id="CP126661">
    <property type="protein sequence ID" value="WKA04469.1"/>
    <property type="molecule type" value="Genomic_DNA"/>
</dbReference>
<evidence type="ECO:0000256" key="5">
    <source>
        <dbReference type="PROSITE-ProRule" id="PRU00449"/>
    </source>
</evidence>
<comment type="function">
    <text evidence="1">May be involved in environmental stress response.</text>
</comment>
<keyword evidence="8" id="KW-1185">Reference proteome</keyword>
<keyword evidence="3 5" id="KW-0863">Zinc-finger</keyword>
<evidence type="ECO:0000256" key="2">
    <source>
        <dbReference type="ARBA" id="ARBA00022723"/>
    </source>
</evidence>
<keyword evidence="4" id="KW-0862">Zinc</keyword>
<dbReference type="SUPFAM" id="SSF118310">
    <property type="entry name" value="AN1-like Zinc finger"/>
    <property type="match status" value="2"/>
</dbReference>
<dbReference type="InterPro" id="IPR035896">
    <property type="entry name" value="AN1-like_Znf"/>
</dbReference>
<dbReference type="PROSITE" id="PS51039">
    <property type="entry name" value="ZF_AN1"/>
    <property type="match status" value="2"/>
</dbReference>
<dbReference type="Pfam" id="PF01428">
    <property type="entry name" value="zf-AN1"/>
    <property type="match status" value="2"/>
</dbReference>
<evidence type="ECO:0000313" key="7">
    <source>
        <dbReference type="EMBL" id="WKA04469.1"/>
    </source>
</evidence>
<accession>A0ABY9DCI5</accession>
<dbReference type="PANTHER" id="PTHR14677">
    <property type="entry name" value="ARSENITE INDUCUBLE RNA ASSOCIATED PROTEIN AIP-1-RELATED"/>
    <property type="match status" value="1"/>
</dbReference>
<organism evidence="7 8">
    <name type="scientific">Vitis vinifera</name>
    <name type="common">Grape</name>
    <dbReference type="NCBI Taxonomy" id="29760"/>
    <lineage>
        <taxon>Eukaryota</taxon>
        <taxon>Viridiplantae</taxon>
        <taxon>Streptophyta</taxon>
        <taxon>Embryophyta</taxon>
        <taxon>Tracheophyta</taxon>
        <taxon>Spermatophyta</taxon>
        <taxon>Magnoliopsida</taxon>
        <taxon>eudicotyledons</taxon>
        <taxon>Gunneridae</taxon>
        <taxon>Pentapetalae</taxon>
        <taxon>rosids</taxon>
        <taxon>Vitales</taxon>
        <taxon>Vitaceae</taxon>
        <taxon>Viteae</taxon>
        <taxon>Vitis</taxon>
    </lineage>
</organism>
<dbReference type="Gene3D" id="4.10.1110.10">
    <property type="entry name" value="AN1-like Zinc finger"/>
    <property type="match status" value="2"/>
</dbReference>